<evidence type="ECO:0008006" key="4">
    <source>
        <dbReference type="Google" id="ProtNLM"/>
    </source>
</evidence>
<reference evidence="2" key="1">
    <citation type="submission" date="2022-11" db="EMBL/GenBank/DDBJ databases">
        <title>Centuries of genome instability and evolution in soft-shell clam transmissible cancer (bioRxiv).</title>
        <authorList>
            <person name="Hart S.F.M."/>
            <person name="Yonemitsu M.A."/>
            <person name="Giersch R.M."/>
            <person name="Beal B.F."/>
            <person name="Arriagada G."/>
            <person name="Davis B.W."/>
            <person name="Ostrander E.A."/>
            <person name="Goff S.P."/>
            <person name="Metzger M.J."/>
        </authorList>
    </citation>
    <scope>NUCLEOTIDE SEQUENCE</scope>
    <source>
        <strain evidence="2">MELC-2E11</strain>
        <tissue evidence="2">Siphon/mantle</tissue>
    </source>
</reference>
<feature type="compositionally biased region" description="Polar residues" evidence="1">
    <location>
        <begin position="25"/>
        <end position="41"/>
    </location>
</feature>
<evidence type="ECO:0000313" key="3">
    <source>
        <dbReference type="Proteomes" id="UP001164746"/>
    </source>
</evidence>
<dbReference type="EMBL" id="CP111020">
    <property type="protein sequence ID" value="WAR14744.1"/>
    <property type="molecule type" value="Genomic_DNA"/>
</dbReference>
<name>A0ABY7F083_MYAAR</name>
<keyword evidence="3" id="KW-1185">Reference proteome</keyword>
<protein>
    <recommendedName>
        <fullName evidence="4">MULE transposase domain-containing protein</fullName>
    </recommendedName>
</protein>
<accession>A0ABY7F083</accession>
<sequence>MWIANHFAAVVLKVLPNGDVNETDTSTGIQLTPENNTSTTSVHKRQLEPIPEVLTSTPNEMNDEEWQNPKRQRRSSEVRLISPVNLENRFSVLADEVQNGMDCDDILREDSKAICIDVSPLRNSANMDTSLASKDHSLEEDSHRLSTYLSTRAWEKSSSPATYLLPADGKLINLTKIHGLFCIKKSGRKFKILEPQPALQDLVVINRSYSKLKGDQLYKRRISWVTNTHDDFQYVSEDLMFVEYVGKFPGRGYHGKVKTVANKQPFIRSKPALKERAREMDHQSFYTRTNNFKISDDFSARKMKKTILGVDKTYNLGQLHLTTTVFKNLSVIRENPQSFLVHHFCTGNRISQPFFSHIASKLSDSELKRLVVGSDDEQALRKSIQRSFPGATHILCTRHLRNNVKDYLCHKIRVRDNDKNKILEYSGKMDWLTQIQLLYSITDLKQSNTFEQAAGFLPYLNGRIVPLIKNHVHIPKRVRNIDSNWTNNNAESMNNLLKIDMTDLIYIIYCIVRSMYNDVEKAIVSMGNYKLTQQYEHHKMSVDAWCQKTKRTGTKRDTSQILQGQRSEYKNHYFHQLRVPVTPGGGKKPHQHKRMAAERAKPRK</sequence>
<dbReference type="Proteomes" id="UP001164746">
    <property type="component" value="Chromosome 9"/>
</dbReference>
<feature type="compositionally biased region" description="Basic and acidic residues" evidence="1">
    <location>
        <begin position="595"/>
        <end position="604"/>
    </location>
</feature>
<feature type="region of interest" description="Disordered" evidence="1">
    <location>
        <begin position="580"/>
        <end position="604"/>
    </location>
</feature>
<evidence type="ECO:0000256" key="1">
    <source>
        <dbReference type="SAM" id="MobiDB-lite"/>
    </source>
</evidence>
<feature type="region of interest" description="Disordered" evidence="1">
    <location>
        <begin position="55"/>
        <end position="74"/>
    </location>
</feature>
<feature type="region of interest" description="Disordered" evidence="1">
    <location>
        <begin position="25"/>
        <end position="44"/>
    </location>
</feature>
<proteinExistence type="predicted"/>
<evidence type="ECO:0000313" key="2">
    <source>
        <dbReference type="EMBL" id="WAR14744.1"/>
    </source>
</evidence>
<gene>
    <name evidence="2" type="ORF">MAR_004849</name>
</gene>
<organism evidence="2 3">
    <name type="scientific">Mya arenaria</name>
    <name type="common">Soft-shell clam</name>
    <dbReference type="NCBI Taxonomy" id="6604"/>
    <lineage>
        <taxon>Eukaryota</taxon>
        <taxon>Metazoa</taxon>
        <taxon>Spiralia</taxon>
        <taxon>Lophotrochozoa</taxon>
        <taxon>Mollusca</taxon>
        <taxon>Bivalvia</taxon>
        <taxon>Autobranchia</taxon>
        <taxon>Heteroconchia</taxon>
        <taxon>Euheterodonta</taxon>
        <taxon>Imparidentia</taxon>
        <taxon>Neoheterodontei</taxon>
        <taxon>Myida</taxon>
        <taxon>Myoidea</taxon>
        <taxon>Myidae</taxon>
        <taxon>Mya</taxon>
    </lineage>
</organism>